<dbReference type="OrthoDB" id="6431884at2759"/>
<dbReference type="Pfam" id="PF13927">
    <property type="entry name" value="Ig_3"/>
    <property type="match status" value="2"/>
</dbReference>
<evidence type="ECO:0000259" key="8">
    <source>
        <dbReference type="PROSITE" id="PS50835"/>
    </source>
</evidence>
<proteinExistence type="predicted"/>
<keyword evidence="2 7" id="KW-0812">Transmembrane</keyword>
<feature type="domain" description="Ig-like" evidence="8">
    <location>
        <begin position="465"/>
        <end position="555"/>
    </location>
</feature>
<evidence type="ECO:0000256" key="6">
    <source>
        <dbReference type="SAM" id="MobiDB-lite"/>
    </source>
</evidence>
<feature type="domain" description="Ig-like" evidence="8">
    <location>
        <begin position="661"/>
        <end position="751"/>
    </location>
</feature>
<dbReference type="Pfam" id="PF08205">
    <property type="entry name" value="C2-set_2"/>
    <property type="match status" value="1"/>
</dbReference>
<dbReference type="SMART" id="SM00408">
    <property type="entry name" value="IGc2"/>
    <property type="match status" value="5"/>
</dbReference>
<evidence type="ECO:0000256" key="1">
    <source>
        <dbReference type="ARBA" id="ARBA00004167"/>
    </source>
</evidence>
<feature type="compositionally biased region" description="Gly residues" evidence="6">
    <location>
        <begin position="1055"/>
        <end position="1070"/>
    </location>
</feature>
<dbReference type="CDD" id="cd00063">
    <property type="entry name" value="FN3"/>
    <property type="match status" value="1"/>
</dbReference>
<reference evidence="10" key="1">
    <citation type="submission" date="2015-06" db="EMBL/GenBank/DDBJ databases">
        <authorList>
            <person name="Hoefler B.C."/>
            <person name="Straight P.D."/>
        </authorList>
    </citation>
    <scope>NUCLEOTIDE SEQUENCE</scope>
</reference>
<dbReference type="SUPFAM" id="SSF48726">
    <property type="entry name" value="Immunoglobulin"/>
    <property type="match status" value="5"/>
</dbReference>
<dbReference type="InterPro" id="IPR003598">
    <property type="entry name" value="Ig_sub2"/>
</dbReference>
<feature type="region of interest" description="Disordered" evidence="6">
    <location>
        <begin position="1089"/>
        <end position="1111"/>
    </location>
</feature>
<feature type="region of interest" description="Disordered" evidence="6">
    <location>
        <begin position="132"/>
        <end position="185"/>
    </location>
</feature>
<dbReference type="EMBL" id="GDHF01029500">
    <property type="protein sequence ID" value="JAI22814.1"/>
    <property type="molecule type" value="Transcribed_RNA"/>
</dbReference>
<evidence type="ECO:0000256" key="5">
    <source>
        <dbReference type="ARBA" id="ARBA00023157"/>
    </source>
</evidence>
<sequence>MIKLNMNAAVNNIAGCKNSVNSKYKKCKNNNRNSSESSNSADGDIGPLHAELQRLQNSEQTSASRWQQRAPLQQRTHSVQHTDKSDRAPSHVQHQQHCHQHHHQQCHQQQLHQLLHDHQQNGATTKRCVEQALQQSEQHKQPFPTNAPDKRQQHFNQQHPQHEGRRQQQRHTHQQQQQQQQSQRRLRLWPSLCIATSRSNNINFGSNHTTSTSKFNSIEASRHTPSTAALTTTTLFASTSSSSSCASSSTRGWASSATAKFSVAGSAAQGSQHAAYIFKAVRSASQAVTTCYLWWLFGVCLVLFTNGARDWRSAELTRTTFVVAATYLEPDELIHELDRPVPLTPVQGVLGRQAMLPCDISPMERDDAVYMVLWFREGDGEPIYNFDVRGRQFGQARLWSSELAFGPRAYFSSTSHPAQLKIDNVRIEDEGVYRCRVDFRNSPTRNLKINLTVIVPPDRPVIYGPNRHDKASNVESFNEGTDIVLACEVTGGRPRPNVTWYLDNTVIDESFEHRPDGKTVNHLSYPNIGRQHLNARLVCVASNTNLTPPNNKVVILDVNLKPVAVHIMTKDRFVSADRTYDIECKSSGSKPAAVITWWRNNKQLKKFTKNFNEPDNQSLSILTFTPTREDDGKYLTCRAENQFIENSSIEDKWRMVVHYQPTAHLKMGSSLNPDDIKEGDDVYFECVIQSNPKPYKMSWFHNGKELHHNISAGIILSDQSLVLQSVSRASAGDYTCLAVNSEGRGASNPVSLHIRFAPTCATDHEELLGALKHETLLLKCEVDSSPPAEAFTWTFNSSGEQTELPARLHSTETGMSRLNYTPATDLDYGTISCWGRNSIGQQKNPCIFQIVAAGRPFPLQNCTVTNQSTDSLQVDCLEGFDGGLPQGFILELVELNNLRLARNLSLSHPPVSFLIENLDPTATYRMIIFAMNAKGRSEPTIIDDINFKGVAKFTGASNGLTVPLSPFLAGLTLFCALLFAISCIALAAIYRRFSNRQNDGNLKPTKHTQLSIPPDCQLDPLQPNNHHHQHLQHNHEQSNHQAHHSLLQPNVSDGANGGGGTSPSVGGVMGGAGGGVMGGLIGIDSSTLRSTATSHHRQSPLVMGDALEGDDTDPDVIPNQYEKRPLKSQVASPIFRSPSARLLQRDYSSLADTERAGTLSSGSVIGGITNSSTLSSADGISSLGSLVGNSSIGSVGGIGVGAGNEVLHYTFRPSKQLSYATLNKKGITTCSPPLNISLYNTTTTATSSLSSTYHSTPQPQPMEVSLLSPNNPSVTSSLSEYRFRPEVVTTSNRIQESCI</sequence>
<dbReference type="InterPro" id="IPR036116">
    <property type="entry name" value="FN3_sf"/>
</dbReference>
<comment type="subcellular location">
    <subcellularLocation>
        <location evidence="1">Membrane</location>
        <topology evidence="1">Single-pass membrane protein</topology>
    </subcellularLocation>
</comment>
<feature type="domain" description="Ig-like" evidence="8">
    <location>
        <begin position="758"/>
        <end position="833"/>
    </location>
</feature>
<name>A0A0K8U830_BACLA</name>
<keyword evidence="5" id="KW-1015">Disulfide bond</keyword>
<accession>A0A0K8U830</accession>
<dbReference type="SMART" id="SM00409">
    <property type="entry name" value="IG"/>
    <property type="match status" value="5"/>
</dbReference>
<dbReference type="InterPro" id="IPR013162">
    <property type="entry name" value="CD80_C2-set"/>
</dbReference>
<protein>
    <submittedName>
        <fullName evidence="10">Hemicentin-1</fullName>
    </submittedName>
</protein>
<feature type="domain" description="Ig-like" evidence="8">
    <location>
        <begin position="562"/>
        <end position="650"/>
    </location>
</feature>
<feature type="compositionally biased region" description="Low complexity" evidence="6">
    <location>
        <begin position="30"/>
        <end position="40"/>
    </location>
</feature>
<dbReference type="PANTHER" id="PTHR23278:SF28">
    <property type="entry name" value="SIDESTEP IV, ISOFORM C"/>
    <property type="match status" value="1"/>
</dbReference>
<feature type="transmembrane region" description="Helical" evidence="7">
    <location>
        <begin position="967"/>
        <end position="990"/>
    </location>
</feature>
<evidence type="ECO:0000256" key="3">
    <source>
        <dbReference type="ARBA" id="ARBA00022989"/>
    </source>
</evidence>
<keyword evidence="3 7" id="KW-1133">Transmembrane helix</keyword>
<evidence type="ECO:0000313" key="10">
    <source>
        <dbReference type="EMBL" id="JAI22814.1"/>
    </source>
</evidence>
<feature type="compositionally biased region" description="Basic residues" evidence="6">
    <location>
        <begin position="94"/>
        <end position="105"/>
    </location>
</feature>
<dbReference type="SUPFAM" id="SSF49265">
    <property type="entry name" value="Fibronectin type III"/>
    <property type="match status" value="1"/>
</dbReference>
<dbReference type="InterPro" id="IPR007110">
    <property type="entry name" value="Ig-like_dom"/>
</dbReference>
<feature type="domain" description="Ig-like" evidence="8">
    <location>
        <begin position="330"/>
        <end position="452"/>
    </location>
</feature>
<dbReference type="InterPro" id="IPR003599">
    <property type="entry name" value="Ig_sub"/>
</dbReference>
<evidence type="ECO:0000256" key="4">
    <source>
        <dbReference type="ARBA" id="ARBA00023136"/>
    </source>
</evidence>
<feature type="region of interest" description="Disordered" evidence="6">
    <location>
        <begin position="57"/>
        <end position="111"/>
    </location>
</feature>
<dbReference type="InterPro" id="IPR003961">
    <property type="entry name" value="FN3_dom"/>
</dbReference>
<keyword evidence="4 7" id="KW-0472">Membrane</keyword>
<feature type="region of interest" description="Disordered" evidence="6">
    <location>
        <begin position="997"/>
        <end position="1070"/>
    </location>
</feature>
<gene>
    <name evidence="10" type="primary">HMCN1_4</name>
    <name evidence="10" type="ORF">c0_g1_i1</name>
</gene>
<dbReference type="PROSITE" id="PS50835">
    <property type="entry name" value="IG_LIKE"/>
    <property type="match status" value="5"/>
</dbReference>
<feature type="compositionally biased region" description="Low complexity" evidence="6">
    <location>
        <begin position="174"/>
        <end position="183"/>
    </location>
</feature>
<evidence type="ECO:0000256" key="2">
    <source>
        <dbReference type="ARBA" id="ARBA00022692"/>
    </source>
</evidence>
<feature type="compositionally biased region" description="Basic and acidic residues" evidence="6">
    <location>
        <begin position="80"/>
        <end position="89"/>
    </location>
</feature>
<dbReference type="InterPro" id="IPR013106">
    <property type="entry name" value="Ig_V-set"/>
</dbReference>
<feature type="domain" description="Fibronectin type-III" evidence="9">
    <location>
        <begin position="855"/>
        <end position="953"/>
    </location>
</feature>
<dbReference type="InterPro" id="IPR036179">
    <property type="entry name" value="Ig-like_dom_sf"/>
</dbReference>
<evidence type="ECO:0000256" key="7">
    <source>
        <dbReference type="SAM" id="Phobius"/>
    </source>
</evidence>
<organism evidence="10">
    <name type="scientific">Bactrocera latifrons</name>
    <name type="common">Malaysian fruit fly</name>
    <name type="synonym">Chaetodacus latifrons</name>
    <dbReference type="NCBI Taxonomy" id="174628"/>
    <lineage>
        <taxon>Eukaryota</taxon>
        <taxon>Metazoa</taxon>
        <taxon>Ecdysozoa</taxon>
        <taxon>Arthropoda</taxon>
        <taxon>Hexapoda</taxon>
        <taxon>Insecta</taxon>
        <taxon>Pterygota</taxon>
        <taxon>Neoptera</taxon>
        <taxon>Endopterygota</taxon>
        <taxon>Diptera</taxon>
        <taxon>Brachycera</taxon>
        <taxon>Muscomorpha</taxon>
        <taxon>Tephritoidea</taxon>
        <taxon>Tephritidae</taxon>
        <taxon>Bactrocera</taxon>
        <taxon>Bactrocera</taxon>
    </lineage>
</organism>
<evidence type="ECO:0000259" key="9">
    <source>
        <dbReference type="PROSITE" id="PS50853"/>
    </source>
</evidence>
<dbReference type="InterPro" id="IPR013783">
    <property type="entry name" value="Ig-like_fold"/>
</dbReference>
<dbReference type="PROSITE" id="PS50853">
    <property type="entry name" value="FN3"/>
    <property type="match status" value="1"/>
</dbReference>
<feature type="compositionally biased region" description="Polar residues" evidence="6">
    <location>
        <begin position="57"/>
        <end position="79"/>
    </location>
</feature>
<dbReference type="GO" id="GO:0016020">
    <property type="term" value="C:membrane"/>
    <property type="evidence" value="ECO:0007669"/>
    <property type="project" value="UniProtKB-SubCell"/>
</dbReference>
<dbReference type="Pfam" id="PF07686">
    <property type="entry name" value="V-set"/>
    <property type="match status" value="1"/>
</dbReference>
<dbReference type="PANTHER" id="PTHR23278">
    <property type="entry name" value="SIDESTEP PROTEIN"/>
    <property type="match status" value="1"/>
</dbReference>
<dbReference type="Gene3D" id="2.60.40.10">
    <property type="entry name" value="Immunoglobulins"/>
    <property type="match status" value="6"/>
</dbReference>
<feature type="region of interest" description="Disordered" evidence="6">
    <location>
        <begin position="27"/>
        <end position="46"/>
    </location>
</feature>